<dbReference type="AlphaFoldDB" id="A0A9D1R5G5"/>
<reference evidence="5" key="1">
    <citation type="journal article" date="2021" name="PeerJ">
        <title>Extensive microbial diversity within the chicken gut microbiome revealed by metagenomics and culture.</title>
        <authorList>
            <person name="Gilroy R."/>
            <person name="Ravi A."/>
            <person name="Getino M."/>
            <person name="Pursley I."/>
            <person name="Horton D.L."/>
            <person name="Alikhan N.F."/>
            <person name="Baker D."/>
            <person name="Gharbi K."/>
            <person name="Hall N."/>
            <person name="Watson M."/>
            <person name="Adriaenssens E.M."/>
            <person name="Foster-Nyarko E."/>
            <person name="Jarju S."/>
            <person name="Secka A."/>
            <person name="Antonio M."/>
            <person name="Oren A."/>
            <person name="Chaudhuri R.R."/>
            <person name="La Ragione R."/>
            <person name="Hildebrand F."/>
            <person name="Pallen M.J."/>
        </authorList>
    </citation>
    <scope>NUCLEOTIDE SEQUENCE</scope>
    <source>
        <strain evidence="5">CHK195-6426</strain>
    </source>
</reference>
<evidence type="ECO:0000313" key="5">
    <source>
        <dbReference type="EMBL" id="HIW81215.1"/>
    </source>
</evidence>
<dbReference type="InterPro" id="IPR009594">
    <property type="entry name" value="Tscrpt_reg_HTH_AraC_N"/>
</dbReference>
<dbReference type="Proteomes" id="UP000824265">
    <property type="component" value="Unassembled WGS sequence"/>
</dbReference>
<evidence type="ECO:0000313" key="6">
    <source>
        <dbReference type="Proteomes" id="UP000824265"/>
    </source>
</evidence>
<keyword evidence="1" id="KW-0805">Transcription regulation</keyword>
<dbReference type="PANTHER" id="PTHR43436">
    <property type="entry name" value="ARAC-FAMILY TRANSCRIPTIONAL REGULATOR"/>
    <property type="match status" value="1"/>
</dbReference>
<dbReference type="PROSITE" id="PS00041">
    <property type="entry name" value="HTH_ARAC_FAMILY_1"/>
    <property type="match status" value="1"/>
</dbReference>
<keyword evidence="2" id="KW-0238">DNA-binding</keyword>
<sequence length="324" mass="36635">MAGTPIEGNSREGYVGENMNTALEKLQAQVRDLSLGEGENKTNIPFVTAWRFTRGKIEMPKTENPYLYLVLDGMLRLYTPSGMLDYMAGQYSVSKIDTPLFGSVLAFSRQQDFLALSVEFTVHDVITAVLALDNDLTERIAGEAMKEQEMAASDRAVPESVYRLFSVRKEKVWSEFLRKNTMKEVIYYILCGSCGKQFLQSIAAIGQAEEIYQANSWIKENFRSSFTVEELAEQRNMSVSLFHQKFKSAVGMGPLQCQKRLRLTEARRLMLDEKKNVTEASLEVGYESLSQFIRDYRKMFGAAPKEDIRSSLTDRAINPDSPAG</sequence>
<proteinExistence type="predicted"/>
<evidence type="ECO:0000256" key="1">
    <source>
        <dbReference type="ARBA" id="ARBA00023015"/>
    </source>
</evidence>
<dbReference type="SUPFAM" id="SSF46689">
    <property type="entry name" value="Homeodomain-like"/>
    <property type="match status" value="2"/>
</dbReference>
<accession>A0A9D1R5G5</accession>
<protein>
    <submittedName>
        <fullName evidence="5">AraC family transcriptional regulator</fullName>
    </submittedName>
</protein>
<gene>
    <name evidence="5" type="ORF">H9742_06745</name>
</gene>
<dbReference type="Gene3D" id="1.10.10.60">
    <property type="entry name" value="Homeodomain-like"/>
    <property type="match status" value="1"/>
</dbReference>
<dbReference type="InterPro" id="IPR009057">
    <property type="entry name" value="Homeodomain-like_sf"/>
</dbReference>
<evidence type="ECO:0000256" key="3">
    <source>
        <dbReference type="ARBA" id="ARBA00023163"/>
    </source>
</evidence>
<dbReference type="GO" id="GO:0003700">
    <property type="term" value="F:DNA-binding transcription factor activity"/>
    <property type="evidence" value="ECO:0007669"/>
    <property type="project" value="InterPro"/>
</dbReference>
<name>A0A9D1R5G5_9FIRM</name>
<reference evidence="5" key="2">
    <citation type="submission" date="2021-04" db="EMBL/GenBank/DDBJ databases">
        <authorList>
            <person name="Gilroy R."/>
        </authorList>
    </citation>
    <scope>NUCLEOTIDE SEQUENCE</scope>
    <source>
        <strain evidence="5">CHK195-6426</strain>
    </source>
</reference>
<keyword evidence="3" id="KW-0804">Transcription</keyword>
<dbReference type="InterPro" id="IPR018062">
    <property type="entry name" value="HTH_AraC-typ_CS"/>
</dbReference>
<comment type="caution">
    <text evidence="5">The sequence shown here is derived from an EMBL/GenBank/DDBJ whole genome shotgun (WGS) entry which is preliminary data.</text>
</comment>
<dbReference type="PANTHER" id="PTHR43436:SF1">
    <property type="entry name" value="TRANSCRIPTIONAL REGULATORY PROTEIN"/>
    <property type="match status" value="1"/>
</dbReference>
<dbReference type="EMBL" id="DXGH01000037">
    <property type="protein sequence ID" value="HIW81215.1"/>
    <property type="molecule type" value="Genomic_DNA"/>
</dbReference>
<dbReference type="InterPro" id="IPR018060">
    <property type="entry name" value="HTH_AraC"/>
</dbReference>
<evidence type="ECO:0000256" key="2">
    <source>
        <dbReference type="ARBA" id="ARBA00023125"/>
    </source>
</evidence>
<dbReference type="SMART" id="SM00342">
    <property type="entry name" value="HTH_ARAC"/>
    <property type="match status" value="1"/>
</dbReference>
<organism evidence="5 6">
    <name type="scientific">Candidatus Acetatifactor stercoripullorum</name>
    <dbReference type="NCBI Taxonomy" id="2838414"/>
    <lineage>
        <taxon>Bacteria</taxon>
        <taxon>Bacillati</taxon>
        <taxon>Bacillota</taxon>
        <taxon>Clostridia</taxon>
        <taxon>Lachnospirales</taxon>
        <taxon>Lachnospiraceae</taxon>
        <taxon>Acetatifactor</taxon>
    </lineage>
</organism>
<dbReference type="GO" id="GO:0043565">
    <property type="term" value="F:sequence-specific DNA binding"/>
    <property type="evidence" value="ECO:0007669"/>
    <property type="project" value="InterPro"/>
</dbReference>
<dbReference type="Pfam" id="PF12833">
    <property type="entry name" value="HTH_18"/>
    <property type="match status" value="1"/>
</dbReference>
<dbReference type="Pfam" id="PF06719">
    <property type="entry name" value="AraC_N"/>
    <property type="match status" value="1"/>
</dbReference>
<feature type="domain" description="HTH araC/xylS-type" evidence="4">
    <location>
        <begin position="212"/>
        <end position="310"/>
    </location>
</feature>
<dbReference type="PROSITE" id="PS01124">
    <property type="entry name" value="HTH_ARAC_FAMILY_2"/>
    <property type="match status" value="1"/>
</dbReference>
<evidence type="ECO:0000259" key="4">
    <source>
        <dbReference type="PROSITE" id="PS01124"/>
    </source>
</evidence>